<evidence type="ECO:0000313" key="2">
    <source>
        <dbReference type="Proteomes" id="UP000276133"/>
    </source>
</evidence>
<sequence>MATKIKIKVAIIKLTEFNQQKDVIVNKQGFINKYSHYSVTPPPTGPGLLVAHAIKIATHGNTNTSANELTLSAIISFSINSFCHLYKYDRVLQYQYIGGTKDLSSLTLLTFKICKKITVEAKKTVLVKVKVNSEKISTNKKFFFYDIA</sequence>
<name>A0A3M7PYD6_BRAPC</name>
<comment type="caution">
    <text evidence="1">The sequence shown here is derived from an EMBL/GenBank/DDBJ whole genome shotgun (WGS) entry which is preliminary data.</text>
</comment>
<gene>
    <name evidence="1" type="ORF">BpHYR1_032887</name>
</gene>
<dbReference type="Proteomes" id="UP000276133">
    <property type="component" value="Unassembled WGS sequence"/>
</dbReference>
<keyword evidence="2" id="KW-1185">Reference proteome</keyword>
<dbReference type="EMBL" id="REGN01008315">
    <property type="protein sequence ID" value="RNA03879.1"/>
    <property type="molecule type" value="Genomic_DNA"/>
</dbReference>
<accession>A0A3M7PYD6</accession>
<organism evidence="1 2">
    <name type="scientific">Brachionus plicatilis</name>
    <name type="common">Marine rotifer</name>
    <name type="synonym">Brachionus muelleri</name>
    <dbReference type="NCBI Taxonomy" id="10195"/>
    <lineage>
        <taxon>Eukaryota</taxon>
        <taxon>Metazoa</taxon>
        <taxon>Spiralia</taxon>
        <taxon>Gnathifera</taxon>
        <taxon>Rotifera</taxon>
        <taxon>Eurotatoria</taxon>
        <taxon>Monogononta</taxon>
        <taxon>Pseudotrocha</taxon>
        <taxon>Ploima</taxon>
        <taxon>Brachionidae</taxon>
        <taxon>Brachionus</taxon>
    </lineage>
</organism>
<proteinExistence type="predicted"/>
<evidence type="ECO:0000313" key="1">
    <source>
        <dbReference type="EMBL" id="RNA03879.1"/>
    </source>
</evidence>
<reference evidence="1 2" key="1">
    <citation type="journal article" date="2018" name="Sci. Rep.">
        <title>Genomic signatures of local adaptation to the degree of environmental predictability in rotifers.</title>
        <authorList>
            <person name="Franch-Gras L."/>
            <person name="Hahn C."/>
            <person name="Garcia-Roger E.M."/>
            <person name="Carmona M.J."/>
            <person name="Serra M."/>
            <person name="Gomez A."/>
        </authorList>
    </citation>
    <scope>NUCLEOTIDE SEQUENCE [LARGE SCALE GENOMIC DNA]</scope>
    <source>
        <strain evidence="1">HYR1</strain>
    </source>
</reference>
<protein>
    <submittedName>
        <fullName evidence="1">Uncharacterized protein</fullName>
    </submittedName>
</protein>
<dbReference type="AlphaFoldDB" id="A0A3M7PYD6"/>